<gene>
    <name evidence="7" type="primary">ldh</name>
    <name evidence="12" type="ORF">SAMN02745219_01111</name>
</gene>
<dbReference type="GO" id="GO:0006089">
    <property type="term" value="P:lactate metabolic process"/>
    <property type="evidence" value="ECO:0007669"/>
    <property type="project" value="TreeGrafter"/>
</dbReference>
<feature type="binding site" evidence="7">
    <location>
        <begin position="151"/>
        <end position="154"/>
    </location>
    <ligand>
        <name>substrate</name>
    </ligand>
</feature>
<keyword evidence="4 7" id="KW-0560">Oxidoreductase</keyword>
<feature type="domain" description="Lactate/malate dehydrogenase N-terminal" evidence="10">
    <location>
        <begin position="8"/>
        <end position="145"/>
    </location>
</feature>
<dbReference type="OrthoDB" id="9802969at2"/>
<dbReference type="InterPro" id="IPR036291">
    <property type="entry name" value="NAD(P)-bd_dom_sf"/>
</dbReference>
<evidence type="ECO:0000256" key="8">
    <source>
        <dbReference type="PIRSR" id="PIRSR000102-1"/>
    </source>
</evidence>
<comment type="similarity">
    <text evidence="2 7">Belongs to the LDH/MDH superfamily. LDH family.</text>
</comment>
<proteinExistence type="inferred from homology"/>
<feature type="active site" description="Proton acceptor" evidence="7 8">
    <location>
        <position position="178"/>
    </location>
</feature>
<evidence type="ECO:0000256" key="1">
    <source>
        <dbReference type="ARBA" id="ARBA00004843"/>
    </source>
</evidence>
<comment type="catalytic activity">
    <reaction evidence="6 7">
        <text>(S)-lactate + NAD(+) = pyruvate + NADH + H(+)</text>
        <dbReference type="Rhea" id="RHEA:23444"/>
        <dbReference type="ChEBI" id="CHEBI:15361"/>
        <dbReference type="ChEBI" id="CHEBI:15378"/>
        <dbReference type="ChEBI" id="CHEBI:16651"/>
        <dbReference type="ChEBI" id="CHEBI:57540"/>
        <dbReference type="ChEBI" id="CHEBI:57945"/>
        <dbReference type="EC" id="1.1.1.27"/>
    </reaction>
</comment>
<evidence type="ECO:0000256" key="5">
    <source>
        <dbReference type="ARBA" id="ARBA00023027"/>
    </source>
</evidence>
<dbReference type="STRING" id="1121432.SAMN02745219_01111"/>
<evidence type="ECO:0000313" key="13">
    <source>
        <dbReference type="Proteomes" id="UP000184529"/>
    </source>
</evidence>
<feature type="binding site" evidence="7">
    <location>
        <position position="91"/>
    </location>
    <ligand>
        <name>substrate</name>
    </ligand>
</feature>
<feature type="binding site" evidence="7">
    <location>
        <position position="17"/>
    </location>
    <ligand>
        <name>NAD(+)</name>
        <dbReference type="ChEBI" id="CHEBI:57540"/>
    </ligand>
</feature>
<dbReference type="PANTHER" id="PTHR43128">
    <property type="entry name" value="L-2-HYDROXYCARBOXYLATE DEHYDROGENASE (NAD(P)(+))"/>
    <property type="match status" value="1"/>
</dbReference>
<dbReference type="InterPro" id="IPR001557">
    <property type="entry name" value="L-lactate/malate_DH"/>
</dbReference>
<dbReference type="FunFam" id="3.40.50.720:FF:000018">
    <property type="entry name" value="Malate dehydrogenase"/>
    <property type="match status" value="1"/>
</dbReference>
<feature type="binding site" evidence="7">
    <location>
        <begin position="82"/>
        <end position="83"/>
    </location>
    <ligand>
        <name>NAD(+)</name>
        <dbReference type="ChEBI" id="CHEBI:57540"/>
    </ligand>
</feature>
<dbReference type="PIRSF" id="PIRSF000102">
    <property type="entry name" value="Lac_mal_DH"/>
    <property type="match status" value="1"/>
</dbReference>
<dbReference type="Gene3D" id="3.40.50.720">
    <property type="entry name" value="NAD(P)-binding Rossmann-like Domain"/>
    <property type="match status" value="1"/>
</dbReference>
<keyword evidence="7" id="KW-0021">Allosteric enzyme</keyword>
<organism evidence="12 13">
    <name type="scientific">Desulfofundulus thermosubterraneus DSM 16057</name>
    <dbReference type="NCBI Taxonomy" id="1121432"/>
    <lineage>
        <taxon>Bacteria</taxon>
        <taxon>Bacillati</taxon>
        <taxon>Bacillota</taxon>
        <taxon>Clostridia</taxon>
        <taxon>Eubacteriales</taxon>
        <taxon>Peptococcaceae</taxon>
        <taxon>Desulfofundulus</taxon>
    </lineage>
</organism>
<keyword evidence="5 7" id="KW-0520">NAD</keyword>
<dbReference type="RefSeq" id="WP_072867854.1">
    <property type="nucleotide sequence ID" value="NZ_FQZM01000012.1"/>
</dbReference>
<evidence type="ECO:0000256" key="4">
    <source>
        <dbReference type="ARBA" id="ARBA00023002"/>
    </source>
</evidence>
<comment type="subunit">
    <text evidence="7">Homotetramer.</text>
</comment>
<dbReference type="HAMAP" id="MF_00488">
    <property type="entry name" value="Lactate_dehydrog"/>
    <property type="match status" value="1"/>
</dbReference>
<dbReference type="GO" id="GO:0004459">
    <property type="term" value="F:L-lactate dehydrogenase (NAD+) activity"/>
    <property type="evidence" value="ECO:0007669"/>
    <property type="project" value="UniProtKB-UniRule"/>
</dbReference>
<comment type="subcellular location">
    <subcellularLocation>
        <location evidence="7">Cytoplasm</location>
    </subcellularLocation>
</comment>
<feature type="binding site" evidence="7">
    <location>
        <position position="43"/>
    </location>
    <ligand>
        <name>NAD(+)</name>
        <dbReference type="ChEBI" id="CHEBI:57540"/>
    </ligand>
</feature>
<dbReference type="InterPro" id="IPR018177">
    <property type="entry name" value="L-lactate_DH_AS"/>
</dbReference>
<evidence type="ECO:0000256" key="9">
    <source>
        <dbReference type="PIRSR" id="PIRSR000102-3"/>
    </source>
</evidence>
<feature type="binding site" evidence="7 9">
    <location>
        <position position="38"/>
    </location>
    <ligand>
        <name>NAD(+)</name>
        <dbReference type="ChEBI" id="CHEBI:57540"/>
    </ligand>
</feature>
<dbReference type="AlphaFoldDB" id="A0A1M6E636"/>
<dbReference type="NCBIfam" id="TIGR01771">
    <property type="entry name" value="L-LDH-NAD"/>
    <property type="match status" value="1"/>
</dbReference>
<dbReference type="EC" id="1.1.1.27" evidence="3 7"/>
<dbReference type="PANTHER" id="PTHR43128:SF16">
    <property type="entry name" value="L-LACTATE DEHYDROGENASE"/>
    <property type="match status" value="1"/>
</dbReference>
<dbReference type="InterPro" id="IPR001236">
    <property type="entry name" value="Lactate/malate_DH_N"/>
</dbReference>
<keyword evidence="7" id="KW-0963">Cytoplasm</keyword>
<feature type="binding site" evidence="7">
    <location>
        <position position="156"/>
    </location>
    <ligand>
        <name>beta-D-fructose 1,6-bisphosphate</name>
        <dbReference type="ChEBI" id="CHEBI:32966"/>
        <note>allosteric activator</note>
    </ligand>
</feature>
<feature type="binding site" evidence="9">
    <location>
        <position position="98"/>
    </location>
    <ligand>
        <name>NAD(+)</name>
        <dbReference type="ChEBI" id="CHEBI:57540"/>
    </ligand>
</feature>
<dbReference type="SUPFAM" id="SSF56327">
    <property type="entry name" value="LDH C-terminal domain-like"/>
    <property type="match status" value="1"/>
</dbReference>
<evidence type="ECO:0000256" key="3">
    <source>
        <dbReference type="ARBA" id="ARBA00012967"/>
    </source>
</evidence>
<evidence type="ECO:0000259" key="10">
    <source>
        <dbReference type="Pfam" id="PF00056"/>
    </source>
</evidence>
<dbReference type="InterPro" id="IPR011304">
    <property type="entry name" value="L-lactate_DH"/>
</dbReference>
<dbReference type="PRINTS" id="PR00086">
    <property type="entry name" value="LLDHDRGNASE"/>
</dbReference>
<dbReference type="Gene3D" id="3.90.110.10">
    <property type="entry name" value="Lactate dehydrogenase/glycoside hydrolase, family 4, C-terminal"/>
    <property type="match status" value="1"/>
</dbReference>
<sequence length="315" mass="34451">MPVNDKRKIAVVGVGAVGSATAYAVMMSGLVSELVLVDINRERAEGEAMDLAHGASFIKPIRIYAGEYEDCRDADIVVFCAGVNQKPGETRLDLVQRNYAVLKDVLVRLMPLEENGVFLMVTNPVDILTYAALRLTNLPPNRVIGSGTVLDSSRFRYLLSQYCQVEPRNIHAYVVGEHGDTEVPLWSLANIAGMPVQEFCCWRGVPCLNPDEITRRVREAAYEVIARKGATCYAIGLAVKRICESILRDENSILTVSGLVDGEYGITGVCLSLPSIVNRTGRARVLAVPLAPQEEEALHHSARTLKSITSQLDLP</sequence>
<reference evidence="13" key="1">
    <citation type="submission" date="2016-11" db="EMBL/GenBank/DDBJ databases">
        <authorList>
            <person name="Varghese N."/>
            <person name="Submissions S."/>
        </authorList>
    </citation>
    <scope>NUCLEOTIDE SEQUENCE [LARGE SCALE GENOMIC DNA]</scope>
    <source>
        <strain evidence="13">DSM 16057</strain>
    </source>
</reference>
<feature type="binding site" evidence="7">
    <location>
        <position position="231"/>
    </location>
    <ligand>
        <name>substrate</name>
    </ligand>
</feature>
<comment type="activity regulation">
    <text evidence="7">Allosterically activated by fructose 1,6-bisphosphate (FBP).</text>
</comment>
<dbReference type="Proteomes" id="UP000184529">
    <property type="component" value="Unassembled WGS sequence"/>
</dbReference>
<dbReference type="UniPathway" id="UPA00554">
    <property type="reaction ID" value="UER00611"/>
</dbReference>
<dbReference type="GO" id="GO:0005737">
    <property type="term" value="C:cytoplasm"/>
    <property type="evidence" value="ECO:0007669"/>
    <property type="project" value="UniProtKB-SubCell"/>
</dbReference>
<dbReference type="InterPro" id="IPR022383">
    <property type="entry name" value="Lactate/malate_DH_C"/>
</dbReference>
<comment type="function">
    <text evidence="7">Catalyzes the conversion of lactate to pyruvate.</text>
</comment>
<protein>
    <recommendedName>
        <fullName evidence="3 7">L-lactate dehydrogenase</fullName>
        <shortName evidence="7">L-LDH</shortName>
        <ecNumber evidence="3 7">1.1.1.27</ecNumber>
    </recommendedName>
</protein>
<feature type="domain" description="Lactate/malate dehydrogenase C-terminal" evidence="11">
    <location>
        <begin position="148"/>
        <end position="309"/>
    </location>
</feature>
<keyword evidence="13" id="KW-1185">Reference proteome</keyword>
<dbReference type="EMBL" id="FQZM01000012">
    <property type="protein sequence ID" value="SHI80839.1"/>
    <property type="molecule type" value="Genomic_DNA"/>
</dbReference>
<dbReference type="CDD" id="cd05292">
    <property type="entry name" value="LDH_2"/>
    <property type="match status" value="1"/>
</dbReference>
<evidence type="ECO:0000256" key="6">
    <source>
        <dbReference type="ARBA" id="ARBA00049258"/>
    </source>
</evidence>
<feature type="binding site" evidence="7">
    <location>
        <position position="171"/>
    </location>
    <ligand>
        <name>beta-D-fructose 1,6-bisphosphate</name>
        <dbReference type="ChEBI" id="CHEBI:32966"/>
        <note>allosteric activator</note>
    </ligand>
</feature>
<dbReference type="GO" id="GO:0006096">
    <property type="term" value="P:glycolytic process"/>
    <property type="evidence" value="ECO:0007669"/>
    <property type="project" value="UniProtKB-UniRule"/>
</dbReference>
<dbReference type="SUPFAM" id="SSF51735">
    <property type="entry name" value="NAD(P)-binding Rossmann-fold domains"/>
    <property type="match status" value="1"/>
</dbReference>
<evidence type="ECO:0000256" key="7">
    <source>
        <dbReference type="HAMAP-Rule" id="MF_00488"/>
    </source>
</evidence>
<feature type="binding site" evidence="7">
    <location>
        <position position="85"/>
    </location>
    <ligand>
        <name>substrate</name>
    </ligand>
</feature>
<name>A0A1M6E636_9FIRM</name>
<dbReference type="Pfam" id="PF00056">
    <property type="entry name" value="Ldh_1_N"/>
    <property type="match status" value="1"/>
</dbReference>
<feature type="binding site" evidence="7 9">
    <location>
        <begin position="121"/>
        <end position="123"/>
    </location>
    <ligand>
        <name>NAD(+)</name>
        <dbReference type="ChEBI" id="CHEBI:57540"/>
    </ligand>
</feature>
<dbReference type="Pfam" id="PF02866">
    <property type="entry name" value="Ldh_1_C"/>
    <property type="match status" value="1"/>
</dbReference>
<feature type="modified residue" description="Phosphotyrosine" evidence="7">
    <location>
        <position position="222"/>
    </location>
</feature>
<comment type="pathway">
    <text evidence="1 7">Fermentation; pyruvate fermentation to lactate; (S)-lactate from pyruvate: step 1/1.</text>
</comment>
<feature type="binding site" evidence="9">
    <location>
        <begin position="13"/>
        <end position="18"/>
    </location>
    <ligand>
        <name>NAD(+)</name>
        <dbReference type="ChEBI" id="CHEBI:57540"/>
    </ligand>
</feature>
<feature type="binding site" evidence="7">
    <location>
        <position position="68"/>
    </location>
    <ligand>
        <name>NAD(+)</name>
        <dbReference type="ChEBI" id="CHEBI:57540"/>
    </ligand>
</feature>
<dbReference type="InterPro" id="IPR015955">
    <property type="entry name" value="Lactate_DH/Glyco_Ohase_4_C"/>
</dbReference>
<accession>A0A1M6E636</accession>
<dbReference type="PROSITE" id="PS00064">
    <property type="entry name" value="L_LDH"/>
    <property type="match status" value="1"/>
</dbReference>
<keyword evidence="7" id="KW-0597">Phosphoprotein</keyword>
<evidence type="ECO:0000259" key="11">
    <source>
        <dbReference type="Pfam" id="PF02866"/>
    </source>
</evidence>
<dbReference type="NCBIfam" id="NF000824">
    <property type="entry name" value="PRK00066.1"/>
    <property type="match status" value="1"/>
</dbReference>
<comment type="caution">
    <text evidence="7">Lacks conserved residue(s) required for the propagation of feature annotation.</text>
</comment>
<evidence type="ECO:0000313" key="12">
    <source>
        <dbReference type="EMBL" id="SHI80839.1"/>
    </source>
</evidence>
<feature type="binding site" evidence="7">
    <location>
        <begin position="123"/>
        <end position="126"/>
    </location>
    <ligand>
        <name>substrate</name>
    </ligand>
</feature>
<feature type="binding site" evidence="7">
    <location>
        <position position="146"/>
    </location>
    <ligand>
        <name>NAD(+)</name>
        <dbReference type="ChEBI" id="CHEBI:57540"/>
    </ligand>
</feature>
<evidence type="ECO:0000256" key="2">
    <source>
        <dbReference type="ARBA" id="ARBA00006054"/>
    </source>
</evidence>